<dbReference type="AlphaFoldDB" id="A0A6L5X5M6"/>
<evidence type="ECO:0000313" key="3">
    <source>
        <dbReference type="Proteomes" id="UP000481852"/>
    </source>
</evidence>
<reference evidence="2 3" key="1">
    <citation type="submission" date="2019-08" db="EMBL/GenBank/DDBJ databases">
        <title>In-depth cultivation of the pig gut microbiome towards novel bacterial diversity and tailored functional studies.</title>
        <authorList>
            <person name="Wylensek D."/>
            <person name="Hitch T.C.A."/>
            <person name="Clavel T."/>
        </authorList>
    </citation>
    <scope>NUCLEOTIDE SEQUENCE [LARGE SCALE GENOMIC DNA]</scope>
    <source>
        <strain evidence="2 3">Oil+RF-744-WCA-WT-11</strain>
    </source>
</reference>
<proteinExistence type="predicted"/>
<evidence type="ECO:0000313" key="2">
    <source>
        <dbReference type="EMBL" id="MSS13632.1"/>
    </source>
</evidence>
<accession>A0A6L5X5M6</accession>
<sequence length="238" mass="27078">MSTKAEIWLNANNDSDAFQIPVNPESIKMTYKGITTSIKLDSFGEILHKGKREAATISFSSFFPAVYGSFCAYKDFPTPLQCNKKMIDRMESKLPVHFVYCDNKKVKNVDIYAYITSYVPEEKGGDPGTIQYSVELKEARTVPLKVIVNGRVNVETTRLGNFSEVTTYTIKKKDTLYKIAKSYYKKNVKKQKKKLIAKNKSTLASWNKKYKKAKGKNKKKYIRDGAYRLLIGGSLTMP</sequence>
<dbReference type="Proteomes" id="UP000481852">
    <property type="component" value="Unassembled WGS sequence"/>
</dbReference>
<organism evidence="2 3">
    <name type="scientific">Porcincola intestinalis</name>
    <dbReference type="NCBI Taxonomy" id="2606632"/>
    <lineage>
        <taxon>Bacteria</taxon>
        <taxon>Bacillati</taxon>
        <taxon>Bacillota</taxon>
        <taxon>Clostridia</taxon>
        <taxon>Lachnospirales</taxon>
        <taxon>Lachnospiraceae</taxon>
        <taxon>Porcincola</taxon>
    </lineage>
</organism>
<dbReference type="RefSeq" id="WP_154521819.1">
    <property type="nucleotide sequence ID" value="NZ_VULZ01000001.1"/>
</dbReference>
<keyword evidence="3" id="KW-1185">Reference proteome</keyword>
<dbReference type="Gene3D" id="3.10.350.10">
    <property type="entry name" value="LysM domain"/>
    <property type="match status" value="1"/>
</dbReference>
<dbReference type="CDD" id="cd00118">
    <property type="entry name" value="LysM"/>
    <property type="match status" value="1"/>
</dbReference>
<dbReference type="InterPro" id="IPR018392">
    <property type="entry name" value="LysM"/>
</dbReference>
<gene>
    <name evidence="2" type="ORF">FYJ35_00960</name>
</gene>
<dbReference type="Pfam" id="PF01476">
    <property type="entry name" value="LysM"/>
    <property type="match status" value="1"/>
</dbReference>
<comment type="caution">
    <text evidence="2">The sequence shown here is derived from an EMBL/GenBank/DDBJ whole genome shotgun (WGS) entry which is preliminary data.</text>
</comment>
<dbReference type="EMBL" id="VULZ01000001">
    <property type="protein sequence ID" value="MSS13632.1"/>
    <property type="molecule type" value="Genomic_DNA"/>
</dbReference>
<protein>
    <submittedName>
        <fullName evidence="2">LysM peptidoglycan-binding domain-containing protein</fullName>
    </submittedName>
</protein>
<evidence type="ECO:0000259" key="1">
    <source>
        <dbReference type="Pfam" id="PF01476"/>
    </source>
</evidence>
<dbReference type="InterPro" id="IPR036779">
    <property type="entry name" value="LysM_dom_sf"/>
</dbReference>
<name>A0A6L5X5M6_9FIRM</name>
<feature type="domain" description="LysM" evidence="1">
    <location>
        <begin position="168"/>
        <end position="197"/>
    </location>
</feature>